<evidence type="ECO:0000259" key="1">
    <source>
        <dbReference type="Pfam" id="PF00711"/>
    </source>
</evidence>
<evidence type="ECO:0000313" key="4">
    <source>
        <dbReference type="Proteomes" id="UP000472272"/>
    </source>
</evidence>
<keyword evidence="4" id="KW-1185">Reference proteome</keyword>
<name>A0A670K3R3_PODMU</name>
<reference evidence="3" key="2">
    <citation type="submission" date="2025-05" db="UniProtKB">
        <authorList>
            <consortium name="Ensembl"/>
        </authorList>
    </citation>
    <scope>IDENTIFICATION</scope>
</reference>
<feature type="domain" description="Beta-defensin-like" evidence="1">
    <location>
        <begin position="26"/>
        <end position="52"/>
    </location>
</feature>
<dbReference type="Gene3D" id="3.10.360.10">
    <property type="entry name" value="Antimicrobial Peptide, Beta-defensin 2, Chain A"/>
    <property type="match status" value="1"/>
</dbReference>
<evidence type="ECO:0000313" key="3">
    <source>
        <dbReference type="Ensembl" id="ENSPMRP00000030279.1"/>
    </source>
</evidence>
<dbReference type="GO" id="GO:0005576">
    <property type="term" value="C:extracellular region"/>
    <property type="evidence" value="ECO:0007669"/>
    <property type="project" value="InterPro"/>
</dbReference>
<dbReference type="Pfam" id="PF00711">
    <property type="entry name" value="Defensin_beta"/>
    <property type="match status" value="1"/>
</dbReference>
<evidence type="ECO:0000313" key="2">
    <source>
        <dbReference type="Ensembl" id="ENSPMRP00000015670.1"/>
    </source>
</evidence>
<sequence>MCASLLAVVFRGLTPSTHEQISGEANGVCLPLYCPNNSKKIGRCTHRHFCCKW</sequence>
<proteinExistence type="predicted"/>
<dbReference type="GeneTree" id="ENSGT00990000211155"/>
<reference evidence="2 4" key="1">
    <citation type="journal article" date="2019" name="Proc. Natl. Acad. Sci. U.S.A.">
        <title>Regulatory changes in pterin and carotenoid genes underlie balanced color polymorphisms in the wall lizard.</title>
        <authorList>
            <person name="Andrade P."/>
            <person name="Pinho C."/>
            <person name="Perez I de Lanuza G."/>
            <person name="Afonso S."/>
            <person name="Brejcha J."/>
            <person name="Rubin C.J."/>
            <person name="Wallerman O."/>
            <person name="Pereira P."/>
            <person name="Sabatino S.J."/>
            <person name="Bellati A."/>
            <person name="Pellitteri-Rosa D."/>
            <person name="Bosakova Z."/>
            <person name="Bunikis I."/>
            <person name="Carretero M.A."/>
            <person name="Feiner N."/>
            <person name="Marsik P."/>
            <person name="Pauperio F."/>
            <person name="Salvi D."/>
            <person name="Soler L."/>
            <person name="While G.M."/>
            <person name="Uller T."/>
            <person name="Font E."/>
            <person name="Andersson L."/>
            <person name="Carneiro M."/>
        </authorList>
    </citation>
    <scope>NUCLEOTIDE SEQUENCE</scope>
</reference>
<dbReference type="Proteomes" id="UP000472272">
    <property type="component" value="Chromosome 9"/>
</dbReference>
<dbReference type="Ensembl" id="ENSPMRT00000032107.1">
    <property type="protein sequence ID" value="ENSPMRP00000030279.1"/>
    <property type="gene ID" value="ENSPMRG00000019580.1"/>
</dbReference>
<accession>A0A670K3R3</accession>
<dbReference type="InterPro" id="IPR001855">
    <property type="entry name" value="Defensin_beta-like"/>
</dbReference>
<dbReference type="GO" id="GO:0006952">
    <property type="term" value="P:defense response"/>
    <property type="evidence" value="ECO:0007669"/>
    <property type="project" value="InterPro"/>
</dbReference>
<dbReference type="SUPFAM" id="SSF57392">
    <property type="entry name" value="Defensin-like"/>
    <property type="match status" value="1"/>
</dbReference>
<protein>
    <recommendedName>
        <fullName evidence="1">Beta-defensin-like domain-containing protein</fullName>
    </recommendedName>
</protein>
<dbReference type="AlphaFoldDB" id="A0A670K3R3"/>
<dbReference type="Ensembl" id="ENSPMRT00000016735.1">
    <property type="protein sequence ID" value="ENSPMRP00000015670.1"/>
    <property type="gene ID" value="ENSPMRG00000010466.1"/>
</dbReference>
<organism evidence="3 4">
    <name type="scientific">Podarcis muralis</name>
    <name type="common">Wall lizard</name>
    <name type="synonym">Lacerta muralis</name>
    <dbReference type="NCBI Taxonomy" id="64176"/>
    <lineage>
        <taxon>Eukaryota</taxon>
        <taxon>Metazoa</taxon>
        <taxon>Chordata</taxon>
        <taxon>Craniata</taxon>
        <taxon>Vertebrata</taxon>
        <taxon>Euteleostomi</taxon>
        <taxon>Lepidosauria</taxon>
        <taxon>Squamata</taxon>
        <taxon>Bifurcata</taxon>
        <taxon>Unidentata</taxon>
        <taxon>Episquamata</taxon>
        <taxon>Laterata</taxon>
        <taxon>Lacertibaenia</taxon>
        <taxon>Lacertidae</taxon>
        <taxon>Podarcis</taxon>
    </lineage>
</organism>